<protein>
    <recommendedName>
        <fullName evidence="2">Endonuclease-reverse transcriptase</fullName>
    </recommendedName>
</protein>
<accession>A0A8D8UH69</accession>
<dbReference type="EMBL" id="HBUF01341328">
    <property type="protein sequence ID" value="CAG6703967.1"/>
    <property type="molecule type" value="Transcribed_RNA"/>
</dbReference>
<evidence type="ECO:0008006" key="2">
    <source>
        <dbReference type="Google" id="ProtNLM"/>
    </source>
</evidence>
<name>A0A8D8UH69_9HEMI</name>
<sequence length="214" mass="25612">MIVHKKPQPTPNITAYGEILERAENITYLGSNINENWEIGKEIRIRIEKARSTFNRMRQFFCNRSINIQLKTRLVRCYILSILLYGVESWTLTDTMLKKMEAFEMWIYRRILRISWIDKVSNIRVLERMNKELEVVKTIKIRKLQYLGHISRNPERYEIPLLIIKGKIEGRRGRGRKRTSWLQNLRSWYDEDNNSLFLAATNKETIADLISHVR</sequence>
<organism evidence="1">
    <name type="scientific">Cacopsylla melanoneura</name>
    <dbReference type="NCBI Taxonomy" id="428564"/>
    <lineage>
        <taxon>Eukaryota</taxon>
        <taxon>Metazoa</taxon>
        <taxon>Ecdysozoa</taxon>
        <taxon>Arthropoda</taxon>
        <taxon>Hexapoda</taxon>
        <taxon>Insecta</taxon>
        <taxon>Pterygota</taxon>
        <taxon>Neoptera</taxon>
        <taxon>Paraneoptera</taxon>
        <taxon>Hemiptera</taxon>
        <taxon>Sternorrhyncha</taxon>
        <taxon>Psylloidea</taxon>
        <taxon>Psyllidae</taxon>
        <taxon>Psyllinae</taxon>
        <taxon>Cacopsylla</taxon>
    </lineage>
</organism>
<reference evidence="1" key="1">
    <citation type="submission" date="2021-05" db="EMBL/GenBank/DDBJ databases">
        <authorList>
            <person name="Alioto T."/>
            <person name="Alioto T."/>
            <person name="Gomez Garrido J."/>
        </authorList>
    </citation>
    <scope>NUCLEOTIDE SEQUENCE</scope>
</reference>
<dbReference type="PANTHER" id="PTHR47027:SF20">
    <property type="entry name" value="REVERSE TRANSCRIPTASE-LIKE PROTEIN WITH RNA-DIRECTED DNA POLYMERASE DOMAIN"/>
    <property type="match status" value="1"/>
</dbReference>
<dbReference type="PANTHER" id="PTHR47027">
    <property type="entry name" value="REVERSE TRANSCRIPTASE DOMAIN-CONTAINING PROTEIN"/>
    <property type="match status" value="1"/>
</dbReference>
<dbReference type="EMBL" id="HBUF01341326">
    <property type="protein sequence ID" value="CAG6703961.1"/>
    <property type="molecule type" value="Transcribed_RNA"/>
</dbReference>
<proteinExistence type="predicted"/>
<evidence type="ECO:0000313" key="1">
    <source>
        <dbReference type="EMBL" id="CAG6703961.1"/>
    </source>
</evidence>
<dbReference type="AlphaFoldDB" id="A0A8D8UH69"/>